<keyword evidence="1" id="KW-1015">Disulfide bond</keyword>
<dbReference type="InterPro" id="IPR024548">
    <property type="entry name" value="Cu2_monoox_C"/>
</dbReference>
<feature type="domain" description="Temptin Cys/Cys disulfide" evidence="6">
    <location>
        <begin position="17"/>
        <end position="112"/>
    </location>
</feature>
<dbReference type="GO" id="GO:0004500">
    <property type="term" value="F:dopamine beta-monooxygenase activity"/>
    <property type="evidence" value="ECO:0007669"/>
    <property type="project" value="InterPro"/>
</dbReference>
<keyword evidence="3" id="KW-0732">Signal</keyword>
<dbReference type="InterPro" id="IPR057626">
    <property type="entry name" value="S-S_Temptin"/>
</dbReference>
<protein>
    <recommendedName>
        <fullName evidence="9">Temptin</fullName>
    </recommendedName>
</protein>
<dbReference type="PANTHER" id="PTHR10157:SF23">
    <property type="entry name" value="MOXD1 HOMOLOG 1"/>
    <property type="match status" value="1"/>
</dbReference>
<evidence type="ECO:0000259" key="5">
    <source>
        <dbReference type="Pfam" id="PF03712"/>
    </source>
</evidence>
<evidence type="ECO:0000256" key="3">
    <source>
        <dbReference type="SAM" id="SignalP"/>
    </source>
</evidence>
<dbReference type="PANTHER" id="PTHR10157">
    <property type="entry name" value="DOPAMINE BETA HYDROXYLASE RELATED"/>
    <property type="match status" value="1"/>
</dbReference>
<name>A0AA89C6U1_PINIB</name>
<dbReference type="GO" id="GO:0005507">
    <property type="term" value="F:copper ion binding"/>
    <property type="evidence" value="ECO:0007669"/>
    <property type="project" value="InterPro"/>
</dbReference>
<dbReference type="EMBL" id="VSWD01000005">
    <property type="protein sequence ID" value="KAK3101868.1"/>
    <property type="molecule type" value="Genomic_DNA"/>
</dbReference>
<dbReference type="InterPro" id="IPR036939">
    <property type="entry name" value="Cu2_ascorb_mOase_N_sf"/>
</dbReference>
<organism evidence="7 8">
    <name type="scientific">Pinctada imbricata</name>
    <name type="common">Atlantic pearl-oyster</name>
    <name type="synonym">Pinctada martensii</name>
    <dbReference type="NCBI Taxonomy" id="66713"/>
    <lineage>
        <taxon>Eukaryota</taxon>
        <taxon>Metazoa</taxon>
        <taxon>Spiralia</taxon>
        <taxon>Lophotrochozoa</taxon>
        <taxon>Mollusca</taxon>
        <taxon>Bivalvia</taxon>
        <taxon>Autobranchia</taxon>
        <taxon>Pteriomorphia</taxon>
        <taxon>Pterioida</taxon>
        <taxon>Pterioidea</taxon>
        <taxon>Pteriidae</taxon>
        <taxon>Pinctada</taxon>
    </lineage>
</organism>
<evidence type="ECO:0000256" key="1">
    <source>
        <dbReference type="ARBA" id="ARBA00023157"/>
    </source>
</evidence>
<dbReference type="InterPro" id="IPR008977">
    <property type="entry name" value="PHM/PNGase_F_dom_sf"/>
</dbReference>
<feature type="domain" description="Copper type II ascorbate-dependent monooxygenase N-terminal" evidence="4">
    <location>
        <begin position="149"/>
        <end position="268"/>
    </location>
</feature>
<evidence type="ECO:0000259" key="6">
    <source>
        <dbReference type="Pfam" id="PF24784"/>
    </source>
</evidence>
<feature type="chain" id="PRO_5041707808" description="Temptin" evidence="3">
    <location>
        <begin position="18"/>
        <end position="539"/>
    </location>
</feature>
<evidence type="ECO:0000256" key="2">
    <source>
        <dbReference type="ARBA" id="ARBA00023180"/>
    </source>
</evidence>
<dbReference type="Proteomes" id="UP001186944">
    <property type="component" value="Unassembled WGS sequence"/>
</dbReference>
<dbReference type="SUPFAM" id="SSF49742">
    <property type="entry name" value="PHM/PNGase F"/>
    <property type="match status" value="2"/>
</dbReference>
<sequence>MIYHVFLQLVVCAPVVSWPYYAESLPNGDNAPNPCNPSKTWIGLGHLGPLGSGPRNQFGLDFLAQQKIWTKELCMMDSDGDGRSNGLELGDPDCLWTRDNGHKLLPAFSNPGVCDPWDSPHCRSMNGSITCDKAERCETIKEPGMERIDFRLNQVLIPDTKWTFACQIFDLPTNGNYHMIAGQPIIDRSAEILGGIGVFGCDEDYPILKYTGRPFHCSANPMPPCQELIAVVNSEHTNGTCLPYDVGINIGLNGYKQVLLRWIFVNPKRLSGIVSTTGMSIYYTPKLRDYNAGVGVLEETHFIVPPKLPAYKVSTACPSHCTERQMTNPITVISGLNIMNRAKQDIQIYRNGKVINSITDDNQYNMFYPKIFWYDTPVPILPGDMLKMSCEYNSLLVNGTTKWGLKDGEVCKGAILYYPKENWIKRKCKSFRTVPLCGFETGDRVYGCSLQEFQKSLFTLPVYKDLIYACSNATICSDYCFDKVSSARRTPCLTGDLYYMWQIAGKTGSMSLLYKALEACESRFDSTGGFWGSGKMEKR</sequence>
<dbReference type="InterPro" id="IPR000323">
    <property type="entry name" value="Cu2_ascorb_mOase_N"/>
</dbReference>
<feature type="signal peptide" evidence="3">
    <location>
        <begin position="1"/>
        <end position="17"/>
    </location>
</feature>
<dbReference type="Pfam" id="PF01082">
    <property type="entry name" value="Cu2_monooxygen"/>
    <property type="match status" value="1"/>
</dbReference>
<dbReference type="InterPro" id="IPR014784">
    <property type="entry name" value="Cu2_ascorb_mOase-like_C"/>
</dbReference>
<dbReference type="InterPro" id="IPR000945">
    <property type="entry name" value="DBH-like"/>
</dbReference>
<reference evidence="7" key="1">
    <citation type="submission" date="2019-08" db="EMBL/GenBank/DDBJ databases">
        <title>The improved chromosome-level genome for the pearl oyster Pinctada fucata martensii using PacBio sequencing and Hi-C.</title>
        <authorList>
            <person name="Zheng Z."/>
        </authorList>
    </citation>
    <scope>NUCLEOTIDE SEQUENCE</scope>
    <source>
        <strain evidence="7">ZZ-2019</strain>
        <tissue evidence="7">Adductor muscle</tissue>
    </source>
</reference>
<evidence type="ECO:0000313" key="8">
    <source>
        <dbReference type="Proteomes" id="UP001186944"/>
    </source>
</evidence>
<evidence type="ECO:0000313" key="7">
    <source>
        <dbReference type="EMBL" id="KAK3101868.1"/>
    </source>
</evidence>
<comment type="caution">
    <text evidence="7">The sequence shown here is derived from an EMBL/GenBank/DDBJ whole genome shotgun (WGS) entry which is preliminary data.</text>
</comment>
<keyword evidence="2" id="KW-0325">Glycoprotein</keyword>
<proteinExistence type="predicted"/>
<feature type="domain" description="Copper type II ascorbate-dependent monooxygenase C-terminal" evidence="5">
    <location>
        <begin position="292"/>
        <end position="430"/>
    </location>
</feature>
<gene>
    <name evidence="7" type="ORF">FSP39_006907</name>
</gene>
<evidence type="ECO:0000259" key="4">
    <source>
        <dbReference type="Pfam" id="PF01082"/>
    </source>
</evidence>
<accession>A0AA89C6U1</accession>
<dbReference type="AlphaFoldDB" id="A0AA89C6U1"/>
<keyword evidence="8" id="KW-1185">Reference proteome</keyword>
<dbReference type="Gene3D" id="2.60.120.310">
    <property type="entry name" value="Copper type II, ascorbate-dependent monooxygenase, N-terminal domain"/>
    <property type="match status" value="1"/>
</dbReference>
<dbReference type="Gene3D" id="2.60.120.230">
    <property type="match status" value="1"/>
</dbReference>
<dbReference type="Pfam" id="PF24784">
    <property type="entry name" value="Temptin_C"/>
    <property type="match status" value="1"/>
</dbReference>
<evidence type="ECO:0008006" key="9">
    <source>
        <dbReference type="Google" id="ProtNLM"/>
    </source>
</evidence>
<dbReference type="Pfam" id="PF03712">
    <property type="entry name" value="Cu2_monoox_C"/>
    <property type="match status" value="1"/>
</dbReference>